<protein>
    <submittedName>
        <fullName evidence="3">NAD(P)-binding domain-containing protein</fullName>
    </submittedName>
</protein>
<dbReference type="PANTHER" id="PTHR14239:SF10">
    <property type="entry name" value="REDUCTASE"/>
    <property type="match status" value="1"/>
</dbReference>
<dbReference type="KEGG" id="bcau:I6G59_16820"/>
<dbReference type="SUPFAM" id="SSF51735">
    <property type="entry name" value="NAD(P)-binding Rossmann-fold domains"/>
    <property type="match status" value="1"/>
</dbReference>
<dbReference type="InterPro" id="IPR036291">
    <property type="entry name" value="NAD(P)-bd_dom_sf"/>
</dbReference>
<evidence type="ECO:0000313" key="3">
    <source>
        <dbReference type="EMBL" id="QPS35626.1"/>
    </source>
</evidence>
<dbReference type="EMBL" id="CP065682">
    <property type="protein sequence ID" value="QPS35626.1"/>
    <property type="molecule type" value="Genomic_DNA"/>
</dbReference>
<proteinExistence type="predicted"/>
<dbReference type="Gene3D" id="3.40.50.720">
    <property type="entry name" value="NAD(P)-binding Rossmann-like Domain"/>
    <property type="match status" value="1"/>
</dbReference>
<accession>A0A7T2TKP1</accession>
<dbReference type="Pfam" id="PF03807">
    <property type="entry name" value="F420_oxidored"/>
    <property type="match status" value="1"/>
</dbReference>
<dbReference type="PANTHER" id="PTHR14239">
    <property type="entry name" value="DUDULIN-RELATED"/>
    <property type="match status" value="1"/>
</dbReference>
<dbReference type="GO" id="GO:0016491">
    <property type="term" value="F:oxidoreductase activity"/>
    <property type="evidence" value="ECO:0007669"/>
    <property type="project" value="UniProtKB-KW"/>
</dbReference>
<sequence>MSTIGIIGAGRIGQAIAGLAVRQGHPVVLSNSRGPETLDPVVNELGPLASSDTAAGAARKGDIVVIAVTFDAIGALPVADLAGKVVLDATNYYAPRDGVIPAVEGDRVPTSVHVQHALPGAHVVKAFNHIVWSDIPADARPTNAPDRRGIAVAGDDLPSKQQVTEFVDEIGFDAVDIGALAESWRIQLGSPGWITNYSAAQLREKIAEADSWHNA</sequence>
<evidence type="ECO:0000256" key="1">
    <source>
        <dbReference type="ARBA" id="ARBA00023002"/>
    </source>
</evidence>
<keyword evidence="1" id="KW-0560">Oxidoreductase</keyword>
<dbReference type="InterPro" id="IPR051267">
    <property type="entry name" value="STEAP_metalloreductase"/>
</dbReference>
<evidence type="ECO:0000313" key="4">
    <source>
        <dbReference type="Proteomes" id="UP000594979"/>
    </source>
</evidence>
<organism evidence="3 4">
    <name type="scientific">Brevibacterium casei</name>
    <dbReference type="NCBI Taxonomy" id="33889"/>
    <lineage>
        <taxon>Bacteria</taxon>
        <taxon>Bacillati</taxon>
        <taxon>Actinomycetota</taxon>
        <taxon>Actinomycetes</taxon>
        <taxon>Micrococcales</taxon>
        <taxon>Brevibacteriaceae</taxon>
        <taxon>Brevibacterium</taxon>
    </lineage>
</organism>
<feature type="domain" description="Pyrroline-5-carboxylate reductase catalytic N-terminal" evidence="2">
    <location>
        <begin position="3"/>
        <end position="92"/>
    </location>
</feature>
<dbReference type="AlphaFoldDB" id="A0A7T2TKP1"/>
<dbReference type="Proteomes" id="UP000594979">
    <property type="component" value="Chromosome"/>
</dbReference>
<name>A0A7T2TKP1_9MICO</name>
<evidence type="ECO:0000259" key="2">
    <source>
        <dbReference type="Pfam" id="PF03807"/>
    </source>
</evidence>
<gene>
    <name evidence="3" type="ORF">I6G59_16820</name>
</gene>
<dbReference type="InterPro" id="IPR028939">
    <property type="entry name" value="P5C_Rdtase_cat_N"/>
</dbReference>
<reference evidence="3 4" key="1">
    <citation type="submission" date="2020-12" db="EMBL/GenBank/DDBJ databases">
        <title>FDA dAtabase for Regulatory Grade micrObial Sequences (FDA-ARGOS): Supporting development and validation of Infectious Disease Dx tests.</title>
        <authorList>
            <person name="Sproer C."/>
            <person name="Gronow S."/>
            <person name="Severitt S."/>
            <person name="Schroder I."/>
            <person name="Tallon L."/>
            <person name="Sadzewicz L."/>
            <person name="Zhao X."/>
            <person name="Boylan J."/>
            <person name="Ott S."/>
            <person name="Bowen H."/>
            <person name="Vavikolanu K."/>
            <person name="Mehta A."/>
            <person name="Aluvathingal J."/>
            <person name="Nadendla S."/>
            <person name="Lowell S."/>
            <person name="Myers T."/>
            <person name="Yan Y."/>
            <person name="Sichtig H."/>
        </authorList>
    </citation>
    <scope>NUCLEOTIDE SEQUENCE [LARGE SCALE GENOMIC DNA]</scope>
    <source>
        <strain evidence="3 4">FDAARGOS_902</strain>
    </source>
</reference>